<feature type="transmembrane region" description="Helical" evidence="8">
    <location>
        <begin position="14"/>
        <end position="35"/>
    </location>
</feature>
<keyword evidence="5" id="KW-0133">Cell shape</keyword>
<gene>
    <name evidence="9" type="primary">mreD</name>
    <name evidence="9" type="ORF">K4A83_12380</name>
</gene>
<protein>
    <submittedName>
        <fullName evidence="9">Rod shape-determining protein MreD</fullName>
    </submittedName>
</protein>
<dbReference type="EMBL" id="JAIHOM010000055">
    <property type="protein sequence ID" value="MCW6037058.1"/>
    <property type="molecule type" value="Genomic_DNA"/>
</dbReference>
<comment type="similarity">
    <text evidence="2">Belongs to the MreD family.</text>
</comment>
<feature type="transmembrane region" description="Helical" evidence="8">
    <location>
        <begin position="104"/>
        <end position="122"/>
    </location>
</feature>
<organism evidence="9 10">
    <name type="scientific">Spirulina subsalsa FACHB-351</name>
    <dbReference type="NCBI Taxonomy" id="234711"/>
    <lineage>
        <taxon>Bacteria</taxon>
        <taxon>Bacillati</taxon>
        <taxon>Cyanobacteriota</taxon>
        <taxon>Cyanophyceae</taxon>
        <taxon>Spirulinales</taxon>
        <taxon>Spirulinaceae</taxon>
        <taxon>Spirulina</taxon>
    </lineage>
</organism>
<comment type="caution">
    <text evidence="9">The sequence shown here is derived from an EMBL/GenBank/DDBJ whole genome shotgun (WGS) entry which is preliminary data.</text>
</comment>
<evidence type="ECO:0000313" key="9">
    <source>
        <dbReference type="EMBL" id="MCW6037058.1"/>
    </source>
</evidence>
<name>A0ABT3L6C6_9CYAN</name>
<evidence type="ECO:0000256" key="6">
    <source>
        <dbReference type="ARBA" id="ARBA00022989"/>
    </source>
</evidence>
<dbReference type="Proteomes" id="UP001526426">
    <property type="component" value="Unassembled WGS sequence"/>
</dbReference>
<sequence length="207" mass="23262">MARIFEVSAPIRQLCNWLIIGGSVLICLMVVFARLPGTELLGIRPNWLLIWVVVWSVKRTVWQGAIAGLALGLIQDGMIALDTITFLGDPNVSDPNIMPIDEVFAIYPSHILSLVIVGVLTAKIQKQRYIQEDFISIALIVFGMAVIAETVTAIQYSLEGIRDLTLVWEEHQRIALSSAILSSLWAPVVYYPLNRWWEYINNIEQNS</sequence>
<keyword evidence="3" id="KW-1003">Cell membrane</keyword>
<feature type="transmembrane region" description="Helical" evidence="8">
    <location>
        <begin position="174"/>
        <end position="193"/>
    </location>
</feature>
<accession>A0ABT3L6C6</accession>
<reference evidence="9 10" key="1">
    <citation type="submission" date="2021-08" db="EMBL/GenBank/DDBJ databases">
        <title>Draft genome sequence of Spirulina subsalsa with high tolerance to salinity and hype-accumulation of phycocyanin.</title>
        <authorList>
            <person name="Pei H."/>
            <person name="Jiang L."/>
        </authorList>
    </citation>
    <scope>NUCLEOTIDE SEQUENCE [LARGE SCALE GENOMIC DNA]</scope>
    <source>
        <strain evidence="9 10">FACHB-351</strain>
    </source>
</reference>
<feature type="transmembrane region" description="Helical" evidence="8">
    <location>
        <begin position="64"/>
        <end position="84"/>
    </location>
</feature>
<dbReference type="Pfam" id="PF04093">
    <property type="entry name" value="MreD"/>
    <property type="match status" value="1"/>
</dbReference>
<evidence type="ECO:0000313" key="10">
    <source>
        <dbReference type="Proteomes" id="UP001526426"/>
    </source>
</evidence>
<evidence type="ECO:0000256" key="1">
    <source>
        <dbReference type="ARBA" id="ARBA00004651"/>
    </source>
</evidence>
<dbReference type="InterPro" id="IPR007227">
    <property type="entry name" value="Cell_shape_determining_MreD"/>
</dbReference>
<feature type="transmembrane region" description="Helical" evidence="8">
    <location>
        <begin position="41"/>
        <end position="57"/>
    </location>
</feature>
<evidence type="ECO:0000256" key="2">
    <source>
        <dbReference type="ARBA" id="ARBA00007776"/>
    </source>
</evidence>
<evidence type="ECO:0000256" key="5">
    <source>
        <dbReference type="ARBA" id="ARBA00022960"/>
    </source>
</evidence>
<feature type="transmembrane region" description="Helical" evidence="8">
    <location>
        <begin position="134"/>
        <end position="154"/>
    </location>
</feature>
<keyword evidence="4 8" id="KW-0812">Transmembrane</keyword>
<dbReference type="RefSeq" id="WP_265264888.1">
    <property type="nucleotide sequence ID" value="NZ_JAIHOM010000055.1"/>
</dbReference>
<keyword evidence="6 8" id="KW-1133">Transmembrane helix</keyword>
<evidence type="ECO:0000256" key="8">
    <source>
        <dbReference type="SAM" id="Phobius"/>
    </source>
</evidence>
<proteinExistence type="inferred from homology"/>
<dbReference type="NCBIfam" id="TIGR03426">
    <property type="entry name" value="shape_MreD"/>
    <property type="match status" value="2"/>
</dbReference>
<evidence type="ECO:0000256" key="3">
    <source>
        <dbReference type="ARBA" id="ARBA00022475"/>
    </source>
</evidence>
<evidence type="ECO:0000256" key="7">
    <source>
        <dbReference type="ARBA" id="ARBA00023136"/>
    </source>
</evidence>
<keyword evidence="10" id="KW-1185">Reference proteome</keyword>
<comment type="subcellular location">
    <subcellularLocation>
        <location evidence="1">Cell membrane</location>
        <topology evidence="1">Multi-pass membrane protein</topology>
    </subcellularLocation>
</comment>
<evidence type="ECO:0000256" key="4">
    <source>
        <dbReference type="ARBA" id="ARBA00022692"/>
    </source>
</evidence>
<keyword evidence="7 8" id="KW-0472">Membrane</keyword>